<proteinExistence type="predicted"/>
<dbReference type="PIRSF" id="PIRSF037442">
    <property type="entry name" value="UCP037442_abhydr"/>
    <property type="match status" value="1"/>
</dbReference>
<dbReference type="EMBL" id="FNEC01000038">
    <property type="protein sequence ID" value="SDK45316.1"/>
    <property type="molecule type" value="Genomic_DNA"/>
</dbReference>
<reference evidence="2 5" key="1">
    <citation type="submission" date="2016-10" db="EMBL/GenBank/DDBJ databases">
        <authorList>
            <person name="de Groot N.N."/>
        </authorList>
    </citation>
    <scope>NUCLEOTIDE SEQUENCE [LARGE SCALE GENOMIC DNA]</scope>
    <source>
        <strain evidence="2 5">CCM 7361</strain>
    </source>
</reference>
<dbReference type="SUPFAM" id="SSF53474">
    <property type="entry name" value="alpha/beta-Hydrolases"/>
    <property type="match status" value="1"/>
</dbReference>
<evidence type="ECO:0000313" key="5">
    <source>
        <dbReference type="Proteomes" id="UP000199693"/>
    </source>
</evidence>
<reference evidence="3 4" key="2">
    <citation type="submission" date="2017-06" db="EMBL/GenBank/DDBJ databases">
        <authorList>
            <person name="Varghese N."/>
            <person name="Submissions S."/>
        </authorList>
    </citation>
    <scope>NUCLEOTIDE SEQUENCE [LARGE SCALE GENOMIC DNA]</scope>
    <source>
        <strain evidence="3 4">RLD-1</strain>
    </source>
</reference>
<name>A0A239N255_9PSED</name>
<dbReference type="Proteomes" id="UP000198309">
    <property type="component" value="Unassembled WGS sequence"/>
</dbReference>
<gene>
    <name evidence="2" type="ORF">SAMN05216189_103835</name>
    <name evidence="3" type="ORF">SAMN06295949_1342</name>
</gene>
<protein>
    <submittedName>
        <fullName evidence="2">Predicted alpha/beta hydrolase</fullName>
    </submittedName>
</protein>
<keyword evidence="2" id="KW-0378">Hydrolase</keyword>
<dbReference type="AlphaFoldDB" id="A0A239N255"/>
<sequence length="321" mass="35929">MEKENAMGLPLTFDAADGYPLQGRLWRHADAAAQPRPLVIVNPATSVRGDYYARFADYLHGQGFDVLCYDYRGIGGSRPASLRGFSASWLDWGRLDFEGALRWAAANAPRQPILVVAHSVGGFLVGLAPSNHLVQRVFSMGAQFAHWRDYAPRRRLRMLLKWHLAMPVLSGLFGYFPAKRLGWMEDTPHGVVRDWTHPGPRFEDAYRRGPQAMSAEERSRLAEGFAGLRGATLALSVTDDEFGTGPAIQRLLAYYRNSRCLHLRLPPQALGLEGIGHFAFFHSRFQDSLWPIALRWLRDGELDDSLAAYLVDSARQQPAPA</sequence>
<dbReference type="Gene3D" id="3.40.50.1820">
    <property type="entry name" value="alpha/beta hydrolase"/>
    <property type="match status" value="1"/>
</dbReference>
<dbReference type="Pfam" id="PF12146">
    <property type="entry name" value="Hydrolase_4"/>
    <property type="match status" value="1"/>
</dbReference>
<evidence type="ECO:0000313" key="2">
    <source>
        <dbReference type="EMBL" id="SDK45316.1"/>
    </source>
</evidence>
<keyword evidence="4" id="KW-1185">Reference proteome</keyword>
<dbReference type="Proteomes" id="UP000199693">
    <property type="component" value="Unassembled WGS sequence"/>
</dbReference>
<evidence type="ECO:0000313" key="3">
    <source>
        <dbReference type="EMBL" id="SNT48239.1"/>
    </source>
</evidence>
<dbReference type="InterPro" id="IPR017208">
    <property type="entry name" value="UCP037442_abhydr"/>
</dbReference>
<accession>A0A239N255</accession>
<evidence type="ECO:0000313" key="4">
    <source>
        <dbReference type="Proteomes" id="UP000198309"/>
    </source>
</evidence>
<dbReference type="InterPro" id="IPR022742">
    <property type="entry name" value="Hydrolase_4"/>
</dbReference>
<evidence type="ECO:0000259" key="1">
    <source>
        <dbReference type="Pfam" id="PF12146"/>
    </source>
</evidence>
<feature type="domain" description="Serine aminopeptidase S33" evidence="1">
    <location>
        <begin position="35"/>
        <end position="145"/>
    </location>
</feature>
<dbReference type="EMBL" id="FZPC01000034">
    <property type="protein sequence ID" value="SNT48239.1"/>
    <property type="molecule type" value="Genomic_DNA"/>
</dbReference>
<dbReference type="InterPro" id="IPR029058">
    <property type="entry name" value="AB_hydrolase_fold"/>
</dbReference>
<dbReference type="GO" id="GO:0016787">
    <property type="term" value="F:hydrolase activity"/>
    <property type="evidence" value="ECO:0007669"/>
    <property type="project" value="UniProtKB-KW"/>
</dbReference>
<organism evidence="2 5">
    <name type="scientific">Pseudomonas delhiensis</name>
    <dbReference type="NCBI Taxonomy" id="366289"/>
    <lineage>
        <taxon>Bacteria</taxon>
        <taxon>Pseudomonadati</taxon>
        <taxon>Pseudomonadota</taxon>
        <taxon>Gammaproteobacteria</taxon>
        <taxon>Pseudomonadales</taxon>
        <taxon>Pseudomonadaceae</taxon>
        <taxon>Pseudomonas</taxon>
    </lineage>
</organism>